<dbReference type="Pfam" id="PF23247">
    <property type="entry name" value="LRR_RPS2"/>
    <property type="match status" value="2"/>
</dbReference>
<comment type="caution">
    <text evidence="3">The sequence shown here is derived from an EMBL/GenBank/DDBJ whole genome shotgun (WGS) entry which is preliminary data.</text>
</comment>
<dbReference type="SUPFAM" id="SSF52058">
    <property type="entry name" value="L domain-like"/>
    <property type="match status" value="1"/>
</dbReference>
<proteinExistence type="predicted"/>
<dbReference type="InterPro" id="IPR057135">
    <property type="entry name" value="At4g27190-like_LRR"/>
</dbReference>
<feature type="non-terminal residue" evidence="3">
    <location>
        <position position="574"/>
    </location>
</feature>
<dbReference type="Proteomes" id="UP000236291">
    <property type="component" value="Unassembled WGS sequence"/>
</dbReference>
<dbReference type="PANTHER" id="PTHR33463">
    <property type="entry name" value="NB-ARC DOMAIN-CONTAINING PROTEIN-RELATED"/>
    <property type="match status" value="1"/>
</dbReference>
<dbReference type="InterPro" id="IPR050905">
    <property type="entry name" value="Plant_NBS-LRR"/>
</dbReference>
<dbReference type="STRING" id="57577.A0A2K3LF75"/>
<dbReference type="EMBL" id="ASHM01031939">
    <property type="protein sequence ID" value="PNX77180.1"/>
    <property type="molecule type" value="Genomic_DNA"/>
</dbReference>
<reference evidence="3 4" key="2">
    <citation type="journal article" date="2017" name="Front. Plant Sci.">
        <title>Gene Classification and Mining of Molecular Markers Useful in Red Clover (Trifolium pratense) Breeding.</title>
        <authorList>
            <person name="Istvanek J."/>
            <person name="Dluhosova J."/>
            <person name="Dluhos P."/>
            <person name="Patkova L."/>
            <person name="Nedelnik J."/>
            <person name="Repkova J."/>
        </authorList>
    </citation>
    <scope>NUCLEOTIDE SEQUENCE [LARGE SCALE GENOMIC DNA]</scope>
    <source>
        <strain evidence="4">cv. Tatra</strain>
        <tissue evidence="3">Young leaves</tissue>
    </source>
</reference>
<name>A0A2K3LF75_TRIPR</name>
<gene>
    <name evidence="3" type="ORF">L195_g033143</name>
</gene>
<protein>
    <submittedName>
        <fullName evidence="3">Putative CC-NBS-LRR resistance protein</fullName>
    </submittedName>
</protein>
<organism evidence="3 4">
    <name type="scientific">Trifolium pratense</name>
    <name type="common">Red clover</name>
    <dbReference type="NCBI Taxonomy" id="57577"/>
    <lineage>
        <taxon>Eukaryota</taxon>
        <taxon>Viridiplantae</taxon>
        <taxon>Streptophyta</taxon>
        <taxon>Embryophyta</taxon>
        <taxon>Tracheophyta</taxon>
        <taxon>Spermatophyta</taxon>
        <taxon>Magnoliopsida</taxon>
        <taxon>eudicotyledons</taxon>
        <taxon>Gunneridae</taxon>
        <taxon>Pentapetalae</taxon>
        <taxon>rosids</taxon>
        <taxon>fabids</taxon>
        <taxon>Fabales</taxon>
        <taxon>Fabaceae</taxon>
        <taxon>Papilionoideae</taxon>
        <taxon>50 kb inversion clade</taxon>
        <taxon>NPAAA clade</taxon>
        <taxon>Hologalegina</taxon>
        <taxon>IRL clade</taxon>
        <taxon>Trifolieae</taxon>
        <taxon>Trifolium</taxon>
    </lineage>
</organism>
<keyword evidence="1" id="KW-0611">Plant defense</keyword>
<dbReference type="InterPro" id="IPR032675">
    <property type="entry name" value="LRR_dom_sf"/>
</dbReference>
<feature type="domain" description="Disease resistance protein At4g27190-like leucine-rich repeats" evidence="2">
    <location>
        <begin position="79"/>
        <end position="175"/>
    </location>
</feature>
<sequence length="574" mass="65447">MLPRELQLMFEKLKYFKIAIGDVWDWADIKDGTLKTLMLKLGTNIHLEHGIKALIKGVENFYLDDVDGIQNMLYNLSGEGFPLLKHLHVQNNGNLKHIVNSKETNQIHVSFPILETLVLHDLKTLENICHGPLSATSFGSLSVIKVKNCVQLKYLFSITMAKGLAQLSNIEVFCCNSMKEIVLEDNNSSANNDIIDEKIEFLQLRSLTLEYLETLDNFFSHYLTHSKSKQNHQGLEPYVNAPFFNAQVAFPNLDSLKLGSLLNLNKIWADNYHSMYNLTSLVVDNCGGLKYLFSSTVVASFKNLKYLEISNCTIMEEVIAKEERNNIASKEVHFCKLEKIILKNMDNLKTIWHHQFETLKVLQVNNCNNIVIVFPSSMQKTYNKLEILEVTGCGLVEEIFELSRFKESSSIEDTTNLKEVTIDGLPMLKKIWSEDPQGILSFQNLIVVQLNNCASLEYLFPFSVATRCSHLMEIDIKNCGNMKEIVAEEKESSSVNATPIFEFNQLSTLLLWNLVRLKGVFAKKHTLACPSLKKIDVFYCPKLNMYRTLSTRSSNIQDDKLDVSTQQPLFIVEE</sequence>
<reference evidence="3 4" key="1">
    <citation type="journal article" date="2014" name="Am. J. Bot.">
        <title>Genome assembly and annotation for red clover (Trifolium pratense; Fabaceae).</title>
        <authorList>
            <person name="Istvanek J."/>
            <person name="Jaros M."/>
            <person name="Krenek A."/>
            <person name="Repkova J."/>
        </authorList>
    </citation>
    <scope>NUCLEOTIDE SEQUENCE [LARGE SCALE GENOMIC DNA]</scope>
    <source>
        <strain evidence="4">cv. Tatra</strain>
        <tissue evidence="3">Young leaves</tissue>
    </source>
</reference>
<feature type="domain" description="Disease resistance protein At4g27190-like leucine-rich repeats" evidence="2">
    <location>
        <begin position="354"/>
        <end position="480"/>
    </location>
</feature>
<evidence type="ECO:0000313" key="3">
    <source>
        <dbReference type="EMBL" id="PNX77180.1"/>
    </source>
</evidence>
<dbReference type="PANTHER" id="PTHR33463:SF198">
    <property type="entry name" value="RPP4C3"/>
    <property type="match status" value="1"/>
</dbReference>
<evidence type="ECO:0000259" key="2">
    <source>
        <dbReference type="Pfam" id="PF23247"/>
    </source>
</evidence>
<dbReference type="Gene3D" id="3.80.10.10">
    <property type="entry name" value="Ribonuclease Inhibitor"/>
    <property type="match status" value="2"/>
</dbReference>
<evidence type="ECO:0000256" key="1">
    <source>
        <dbReference type="ARBA" id="ARBA00022821"/>
    </source>
</evidence>
<dbReference type="AlphaFoldDB" id="A0A2K3LF75"/>
<evidence type="ECO:0000313" key="4">
    <source>
        <dbReference type="Proteomes" id="UP000236291"/>
    </source>
</evidence>
<accession>A0A2K3LF75</accession>